<name>A0ABV1E2T4_9FIRM</name>
<dbReference type="EMBL" id="JBBMFD010000032">
    <property type="protein sequence ID" value="MEQ2441620.1"/>
    <property type="molecule type" value="Genomic_DNA"/>
</dbReference>
<sequence>MAVECYINKIRYPLVDTVELCDHAAATSESSIRVDIRGLPEPQALDVVYLFRDGRLLFGGLCGIPSSPAWTSVHTPQHYDLTVSGMNNLLTHRYVNKAWRDSNLYHIVMEVYESILAQDNIALGEVSGALANLPRQVYIAPDMTAYDVLNELAGLVGAVWDIKANPDWTVSDYLSGSQAKPFRFSFCLKDDFPVVTADKRNICSLQKNVESYALRTVQVVNGATGVTDPQQETAVYHADDGVVTTAWPVYDIPVIYYGTPEVQGTVGVSGIDDDDDTKQFLFSYNSTEIKVNDNAVDPVPDGALVRISYRGLFQLRVRVRNNPMIEDIASRSGVSGMLEEVEVDERITDAASLMEYATTALYNNSQPETTLEITTRSMEGTEPFTIWRCQFPECRINDDYVVVERAVTITGGSLEVQLKCKDRGFLTAYGKTFYKQYKDAAAGIREDEVVIASDTISTAVTAAAKFAAKAPLVCYADDGQPWLWGGDHYAQY</sequence>
<reference evidence="1 2" key="1">
    <citation type="submission" date="2024-03" db="EMBL/GenBank/DDBJ databases">
        <title>Human intestinal bacterial collection.</title>
        <authorList>
            <person name="Pauvert C."/>
            <person name="Hitch T.C.A."/>
            <person name="Clavel T."/>
        </authorList>
    </citation>
    <scope>NUCLEOTIDE SEQUENCE [LARGE SCALE GENOMIC DNA]</scope>
    <source>
        <strain evidence="1 2">CLA-JM-H44</strain>
    </source>
</reference>
<dbReference type="Proteomes" id="UP001489509">
    <property type="component" value="Unassembled WGS sequence"/>
</dbReference>
<proteinExistence type="predicted"/>
<organism evidence="1 2">
    <name type="scientific">Solibaculum intestinale</name>
    <dbReference type="NCBI Taxonomy" id="3133165"/>
    <lineage>
        <taxon>Bacteria</taxon>
        <taxon>Bacillati</taxon>
        <taxon>Bacillota</taxon>
        <taxon>Clostridia</taxon>
        <taxon>Eubacteriales</taxon>
        <taxon>Oscillospiraceae</taxon>
        <taxon>Solibaculum</taxon>
    </lineage>
</organism>
<evidence type="ECO:0000313" key="2">
    <source>
        <dbReference type="Proteomes" id="UP001489509"/>
    </source>
</evidence>
<evidence type="ECO:0000313" key="1">
    <source>
        <dbReference type="EMBL" id="MEQ2441620.1"/>
    </source>
</evidence>
<dbReference type="RefSeq" id="WP_349220819.1">
    <property type="nucleotide sequence ID" value="NZ_JBBMFD010000032.1"/>
</dbReference>
<evidence type="ECO:0008006" key="3">
    <source>
        <dbReference type="Google" id="ProtNLM"/>
    </source>
</evidence>
<gene>
    <name evidence="1" type="ORF">WMO26_12355</name>
</gene>
<comment type="caution">
    <text evidence="1">The sequence shown here is derived from an EMBL/GenBank/DDBJ whole genome shotgun (WGS) entry which is preliminary data.</text>
</comment>
<keyword evidence="2" id="KW-1185">Reference proteome</keyword>
<accession>A0ABV1E2T4</accession>
<protein>
    <recommendedName>
        <fullName evidence="3">Tip attachment protein J domain-containing protein</fullName>
    </recommendedName>
</protein>